<evidence type="ECO:0000313" key="2">
    <source>
        <dbReference type="EMBL" id="MDQ0364061.1"/>
    </source>
</evidence>
<dbReference type="EMBL" id="JAUSUZ010000001">
    <property type="protein sequence ID" value="MDQ0364061.1"/>
    <property type="molecule type" value="Genomic_DNA"/>
</dbReference>
<evidence type="ECO:0000256" key="1">
    <source>
        <dbReference type="SAM" id="MobiDB-lite"/>
    </source>
</evidence>
<name>A0AAE3VUP1_9ACTN</name>
<proteinExistence type="predicted"/>
<feature type="region of interest" description="Disordered" evidence="1">
    <location>
        <begin position="14"/>
        <end position="37"/>
    </location>
</feature>
<comment type="caution">
    <text evidence="2">The sequence shown here is derived from an EMBL/GenBank/DDBJ whole genome shotgun (WGS) entry which is preliminary data.</text>
</comment>
<evidence type="ECO:0000313" key="3">
    <source>
        <dbReference type="Proteomes" id="UP001240236"/>
    </source>
</evidence>
<protein>
    <submittedName>
        <fullName evidence="2">Uncharacterized protein</fullName>
    </submittedName>
</protein>
<dbReference type="Proteomes" id="UP001240236">
    <property type="component" value="Unassembled WGS sequence"/>
</dbReference>
<reference evidence="2 3" key="1">
    <citation type="submission" date="2023-07" db="EMBL/GenBank/DDBJ databases">
        <title>Sequencing the genomes of 1000 actinobacteria strains.</title>
        <authorList>
            <person name="Klenk H.-P."/>
        </authorList>
    </citation>
    <scope>NUCLEOTIDE SEQUENCE [LARGE SCALE GENOMIC DNA]</scope>
    <source>
        <strain evidence="2 3">DSM 44709</strain>
    </source>
</reference>
<dbReference type="AlphaFoldDB" id="A0AAE3VUP1"/>
<keyword evidence="3" id="KW-1185">Reference proteome</keyword>
<gene>
    <name evidence="2" type="ORF">J2S42_000730</name>
</gene>
<organism evidence="2 3">
    <name type="scientific">Catenuloplanes indicus</name>
    <dbReference type="NCBI Taxonomy" id="137267"/>
    <lineage>
        <taxon>Bacteria</taxon>
        <taxon>Bacillati</taxon>
        <taxon>Actinomycetota</taxon>
        <taxon>Actinomycetes</taxon>
        <taxon>Micromonosporales</taxon>
        <taxon>Micromonosporaceae</taxon>
        <taxon>Catenuloplanes</taxon>
    </lineage>
</organism>
<dbReference type="RefSeq" id="WP_307235166.1">
    <property type="nucleotide sequence ID" value="NZ_JAUSUZ010000001.1"/>
</dbReference>
<feature type="compositionally biased region" description="Low complexity" evidence="1">
    <location>
        <begin position="23"/>
        <end position="34"/>
    </location>
</feature>
<accession>A0AAE3VUP1</accession>
<sequence length="120" mass="12081">MTYHALPGALGIQPERRAGSAGGRNAAGRWSRAGAPGGGPLLNGLAAVAGALIARMHPAHLAALLPSATVGGHGTVAAGPDADQRLPVTLGFAAIALITAADVRPAFRDLTRLRAALRRR</sequence>